<dbReference type="eggNOG" id="COG0845">
    <property type="taxonomic scope" value="Bacteria"/>
</dbReference>
<dbReference type="InterPro" id="IPR051909">
    <property type="entry name" value="MFP_Cation_Efflux"/>
</dbReference>
<gene>
    <name evidence="6" type="ordered locus">Lcho_0143</name>
</gene>
<dbReference type="STRING" id="395495.Lcho_0143"/>
<dbReference type="PANTHER" id="PTHR30097:SF4">
    <property type="entry name" value="SLR6042 PROTEIN"/>
    <property type="match status" value="1"/>
</dbReference>
<dbReference type="KEGG" id="lch:Lcho_0143"/>
<dbReference type="Proteomes" id="UP000001693">
    <property type="component" value="Chromosome"/>
</dbReference>
<feature type="domain" description="Multidrug resistance protein MdtA-like C-terminal permuted SH3" evidence="5">
    <location>
        <begin position="303"/>
        <end position="361"/>
    </location>
</feature>
<dbReference type="EMBL" id="CP001013">
    <property type="protein sequence ID" value="ACB32418.1"/>
    <property type="molecule type" value="Genomic_DNA"/>
</dbReference>
<keyword evidence="1" id="KW-0813">Transport</keyword>
<dbReference type="GO" id="GO:0060003">
    <property type="term" value="P:copper ion export"/>
    <property type="evidence" value="ECO:0007669"/>
    <property type="project" value="TreeGrafter"/>
</dbReference>
<evidence type="ECO:0000259" key="5">
    <source>
        <dbReference type="Pfam" id="PF25967"/>
    </source>
</evidence>
<keyword evidence="4" id="KW-0732">Signal</keyword>
<dbReference type="Gene3D" id="2.40.420.20">
    <property type="match status" value="1"/>
</dbReference>
<dbReference type="Gene3D" id="2.40.50.100">
    <property type="match status" value="1"/>
</dbReference>
<feature type="chain" id="PRO_5002772880" evidence="4">
    <location>
        <begin position="19"/>
        <end position="368"/>
    </location>
</feature>
<accession>B1Y6U0</accession>
<sequence length="368" mass="38343" precursor="true">MKIILTLLSLALVATAHAGPGAHGPNGEHLDTPSVSTPDGLARLPDGSVNVPMLAQRRLGLRTLLAVESDAAATVELPARVVMDPNSAGRVQTLIGGKVEPGPKGLPIAGQRVRRGDVLGYVAHHVDPLAAASQQAQLVELRSSRQLAEQRVQRLQSLEGTVPRKEIDAAKLELDSYTARENAIGASLGSKERLVAPVSGVIARADVVNGQVVESKDVLFEVIDPARMLIEASVADVKLSTQLAGATLAGIADWKLQFLGAAGALRDGTLPLTFKATGTGATPLALGQPVTVVAALTNKVKGIVLPAQAVTRNSANETVVWIKAGAERYIPQPVQVRPLDAQTVVITQGLGADNRVVVQGAPLIAQIR</sequence>
<dbReference type="Pfam" id="PF25967">
    <property type="entry name" value="RND-MFP_C"/>
    <property type="match status" value="1"/>
</dbReference>
<evidence type="ECO:0000256" key="2">
    <source>
        <dbReference type="SAM" id="Coils"/>
    </source>
</evidence>
<protein>
    <submittedName>
        <fullName evidence="6">Conserved hypothetical secreted protein</fullName>
    </submittedName>
</protein>
<name>B1Y6U0_LEPCP</name>
<dbReference type="GO" id="GO:0015679">
    <property type="term" value="P:plasma membrane copper ion transport"/>
    <property type="evidence" value="ECO:0007669"/>
    <property type="project" value="TreeGrafter"/>
</dbReference>
<evidence type="ECO:0000256" key="1">
    <source>
        <dbReference type="ARBA" id="ARBA00022448"/>
    </source>
</evidence>
<keyword evidence="2" id="KW-0175">Coiled coil</keyword>
<dbReference type="Gene3D" id="1.10.287.470">
    <property type="entry name" value="Helix hairpin bin"/>
    <property type="match status" value="1"/>
</dbReference>
<feature type="region of interest" description="Disordered" evidence="3">
    <location>
        <begin position="21"/>
        <end position="40"/>
    </location>
</feature>
<dbReference type="InterPro" id="IPR058627">
    <property type="entry name" value="MdtA-like_C"/>
</dbReference>
<dbReference type="OrthoDB" id="7059230at2"/>
<dbReference type="RefSeq" id="WP_012345180.1">
    <property type="nucleotide sequence ID" value="NC_010524.1"/>
</dbReference>
<proteinExistence type="predicted"/>
<dbReference type="SUPFAM" id="SSF111369">
    <property type="entry name" value="HlyD-like secretion proteins"/>
    <property type="match status" value="1"/>
</dbReference>
<reference evidence="6 7" key="1">
    <citation type="submission" date="2008-03" db="EMBL/GenBank/DDBJ databases">
        <title>Complete sequence of Leptothrix cholodnii SP-6.</title>
        <authorList>
            <consortium name="US DOE Joint Genome Institute"/>
            <person name="Copeland A."/>
            <person name="Lucas S."/>
            <person name="Lapidus A."/>
            <person name="Glavina del Rio T."/>
            <person name="Dalin E."/>
            <person name="Tice H."/>
            <person name="Bruce D."/>
            <person name="Goodwin L."/>
            <person name="Pitluck S."/>
            <person name="Chertkov O."/>
            <person name="Brettin T."/>
            <person name="Detter J.C."/>
            <person name="Han C."/>
            <person name="Kuske C.R."/>
            <person name="Schmutz J."/>
            <person name="Larimer F."/>
            <person name="Land M."/>
            <person name="Hauser L."/>
            <person name="Kyrpides N."/>
            <person name="Lykidis A."/>
            <person name="Emerson D."/>
            <person name="Richardson P."/>
        </authorList>
    </citation>
    <scope>NUCLEOTIDE SEQUENCE [LARGE SCALE GENOMIC DNA]</scope>
    <source>
        <strain evidence="7">ATCC 51168 / LMG 8142 / SP-6</strain>
    </source>
</reference>
<dbReference type="AlphaFoldDB" id="B1Y6U0"/>
<evidence type="ECO:0000256" key="3">
    <source>
        <dbReference type="SAM" id="MobiDB-lite"/>
    </source>
</evidence>
<evidence type="ECO:0000313" key="6">
    <source>
        <dbReference type="EMBL" id="ACB32418.1"/>
    </source>
</evidence>
<dbReference type="PANTHER" id="PTHR30097">
    <property type="entry name" value="CATION EFFLUX SYSTEM PROTEIN CUSB"/>
    <property type="match status" value="1"/>
</dbReference>
<keyword evidence="7" id="KW-1185">Reference proteome</keyword>
<evidence type="ECO:0000313" key="7">
    <source>
        <dbReference type="Proteomes" id="UP000001693"/>
    </source>
</evidence>
<evidence type="ECO:0000256" key="4">
    <source>
        <dbReference type="SAM" id="SignalP"/>
    </source>
</evidence>
<organism evidence="6 7">
    <name type="scientific">Leptothrix cholodnii (strain ATCC 51168 / LMG 8142 / SP-6)</name>
    <name type="common">Leptothrix discophora (strain SP-6)</name>
    <dbReference type="NCBI Taxonomy" id="395495"/>
    <lineage>
        <taxon>Bacteria</taxon>
        <taxon>Pseudomonadati</taxon>
        <taxon>Pseudomonadota</taxon>
        <taxon>Betaproteobacteria</taxon>
        <taxon>Burkholderiales</taxon>
        <taxon>Sphaerotilaceae</taxon>
        <taxon>Leptothrix</taxon>
    </lineage>
</organism>
<feature type="signal peptide" evidence="4">
    <location>
        <begin position="1"/>
        <end position="18"/>
    </location>
</feature>
<dbReference type="HOGENOM" id="CLU_033985_0_0_4"/>
<dbReference type="GO" id="GO:0030313">
    <property type="term" value="C:cell envelope"/>
    <property type="evidence" value="ECO:0007669"/>
    <property type="project" value="TreeGrafter"/>
</dbReference>
<feature type="coiled-coil region" evidence="2">
    <location>
        <begin position="131"/>
        <end position="158"/>
    </location>
</feature>